<feature type="domain" description="DUF4097" evidence="1">
    <location>
        <begin position="55"/>
        <end position="285"/>
    </location>
</feature>
<reference evidence="2 3" key="1">
    <citation type="submission" date="2018-05" db="EMBL/GenBank/DDBJ databases">
        <title>Isolation and characterization of genus Methanoculleus species and their viruses from deep sea marine sediment offshore southwestern Taiwan.</title>
        <authorList>
            <person name="Wei W.-H."/>
            <person name="Chen W.-C."/>
            <person name="Lai M.-C."/>
            <person name="Chen S.-C."/>
        </authorList>
    </citation>
    <scope>NUCLEOTIDE SEQUENCE [LARGE SCALE GENOMIC DNA]</scope>
    <source>
        <strain evidence="2 3">CWC-02</strain>
    </source>
</reference>
<dbReference type="Proteomes" id="UP001523230">
    <property type="component" value="Unassembled WGS sequence"/>
</dbReference>
<name>A0ABD4TCM3_9EURY</name>
<gene>
    <name evidence="2" type="ORF">DIC75_02795</name>
</gene>
<dbReference type="EMBL" id="QFDM01000001">
    <property type="protein sequence ID" value="MCM2465253.1"/>
    <property type="molecule type" value="Genomic_DNA"/>
</dbReference>
<evidence type="ECO:0000259" key="1">
    <source>
        <dbReference type="Pfam" id="PF13349"/>
    </source>
</evidence>
<proteinExistence type="predicted"/>
<sequence>MQGTVYALLALAVLAVLAILPGCVGVPGLESTEEFDRTVTVEPESGVVVINRNGGVNVDVREGESVAVSAVKRSVYGQGELAKVRIEVTEGDPLRIETVHTAFNPQVSVDYTIHLPPTVVLQRVESSNGPIDLSGVLVNGTELRTSNGPVRVDGAPGGDLTAASSNGGIEVRGAEGYVTARTSNAPITVEEAGGIAELRTSNGPISAEIPAVRGDVAVSSSNGAVTLRLAESLDARVVATTSNGRIVASDLPLLLDESSGTRVSGTLGEGGPTITVTTSNGGIELTRL</sequence>
<organism evidence="2 3">
    <name type="scientific">Methanoculleus oceani</name>
    <dbReference type="NCBI Taxonomy" id="2184756"/>
    <lineage>
        <taxon>Archaea</taxon>
        <taxon>Methanobacteriati</taxon>
        <taxon>Methanobacteriota</taxon>
        <taxon>Stenosarchaea group</taxon>
        <taxon>Methanomicrobia</taxon>
        <taxon>Methanomicrobiales</taxon>
        <taxon>Methanomicrobiaceae</taxon>
        <taxon>Methanoculleus</taxon>
    </lineage>
</organism>
<comment type="caution">
    <text evidence="2">The sequence shown here is derived from an EMBL/GenBank/DDBJ whole genome shotgun (WGS) entry which is preliminary data.</text>
</comment>
<dbReference type="RefSeq" id="WP_250986492.1">
    <property type="nucleotide sequence ID" value="NZ_QFDM01000001.1"/>
</dbReference>
<evidence type="ECO:0000313" key="3">
    <source>
        <dbReference type="Proteomes" id="UP001523230"/>
    </source>
</evidence>
<evidence type="ECO:0000313" key="2">
    <source>
        <dbReference type="EMBL" id="MCM2465253.1"/>
    </source>
</evidence>
<accession>A0ABD4TCM3</accession>
<dbReference type="InterPro" id="IPR025164">
    <property type="entry name" value="Toastrack_DUF4097"/>
</dbReference>
<dbReference type="AlphaFoldDB" id="A0ABD4TCM3"/>
<keyword evidence="3" id="KW-1185">Reference proteome</keyword>
<protein>
    <recommendedName>
        <fullName evidence="1">DUF4097 domain-containing protein</fullName>
    </recommendedName>
</protein>
<dbReference type="Pfam" id="PF13349">
    <property type="entry name" value="DUF4097"/>
    <property type="match status" value="1"/>
</dbReference>